<proteinExistence type="predicted"/>
<protein>
    <submittedName>
        <fullName evidence="2">Uncharacterized protein</fullName>
    </submittedName>
</protein>
<name>X0Y7T3_9ZZZZ</name>
<reference evidence="2" key="1">
    <citation type="journal article" date="2014" name="Front. Microbiol.">
        <title>High frequency of phylogenetically diverse reductive dehalogenase-homologous genes in deep subseafloor sedimentary metagenomes.</title>
        <authorList>
            <person name="Kawai M."/>
            <person name="Futagami T."/>
            <person name="Toyoda A."/>
            <person name="Takaki Y."/>
            <person name="Nishi S."/>
            <person name="Hori S."/>
            <person name="Arai W."/>
            <person name="Tsubouchi T."/>
            <person name="Morono Y."/>
            <person name="Uchiyama I."/>
            <person name="Ito T."/>
            <person name="Fujiyama A."/>
            <person name="Inagaki F."/>
            <person name="Takami H."/>
        </authorList>
    </citation>
    <scope>NUCLEOTIDE SEQUENCE</scope>
    <source>
        <strain evidence="2">Expedition CK06-06</strain>
    </source>
</reference>
<dbReference type="EMBL" id="BARS01052156">
    <property type="protein sequence ID" value="GAG51835.1"/>
    <property type="molecule type" value="Genomic_DNA"/>
</dbReference>
<gene>
    <name evidence="2" type="ORF">S01H1_77587</name>
</gene>
<keyword evidence="1" id="KW-0472">Membrane</keyword>
<evidence type="ECO:0000256" key="1">
    <source>
        <dbReference type="SAM" id="Phobius"/>
    </source>
</evidence>
<keyword evidence="1" id="KW-1133">Transmembrane helix</keyword>
<organism evidence="2">
    <name type="scientific">marine sediment metagenome</name>
    <dbReference type="NCBI Taxonomy" id="412755"/>
    <lineage>
        <taxon>unclassified sequences</taxon>
        <taxon>metagenomes</taxon>
        <taxon>ecological metagenomes</taxon>
    </lineage>
</organism>
<feature type="transmembrane region" description="Helical" evidence="1">
    <location>
        <begin position="51"/>
        <end position="74"/>
    </location>
</feature>
<evidence type="ECO:0000313" key="2">
    <source>
        <dbReference type="EMBL" id="GAG51835.1"/>
    </source>
</evidence>
<sequence length="75" mass="8315">MIIMPALSPTGEHNMLNKGIGQKGRYTWLGSSTKEALQTIFTRPFYILQKVIFEMGGALYVALILMIFLGLPLLG</sequence>
<feature type="non-terminal residue" evidence="2">
    <location>
        <position position="75"/>
    </location>
</feature>
<accession>X0Y7T3</accession>
<keyword evidence="1" id="KW-0812">Transmembrane</keyword>
<dbReference type="AlphaFoldDB" id="X0Y7T3"/>
<comment type="caution">
    <text evidence="2">The sequence shown here is derived from an EMBL/GenBank/DDBJ whole genome shotgun (WGS) entry which is preliminary data.</text>
</comment>